<dbReference type="OrthoDB" id="5981827at2"/>
<dbReference type="Pfam" id="PF13557">
    <property type="entry name" value="Phenol_MetA_deg"/>
    <property type="match status" value="1"/>
</dbReference>
<dbReference type="EMBL" id="AKGD01000004">
    <property type="protein sequence ID" value="EIT67970.1"/>
    <property type="molecule type" value="Genomic_DNA"/>
</dbReference>
<evidence type="ECO:0000313" key="2">
    <source>
        <dbReference type="EMBL" id="EIT67970.1"/>
    </source>
</evidence>
<dbReference type="InterPro" id="IPR025737">
    <property type="entry name" value="FApF"/>
</dbReference>
<dbReference type="RefSeq" id="WP_007187340.1">
    <property type="nucleotide sequence ID" value="NZ_AKGD01000004.1"/>
</dbReference>
<organism evidence="2 3">
    <name type="scientific">Hydrocarboniphaga effusa AP103</name>
    <dbReference type="NCBI Taxonomy" id="1172194"/>
    <lineage>
        <taxon>Bacteria</taxon>
        <taxon>Pseudomonadati</taxon>
        <taxon>Pseudomonadota</taxon>
        <taxon>Gammaproteobacteria</taxon>
        <taxon>Nevskiales</taxon>
        <taxon>Nevskiaceae</taxon>
        <taxon>Hydrocarboniphaga</taxon>
    </lineage>
</organism>
<dbReference type="Proteomes" id="UP000003704">
    <property type="component" value="Unassembled WGS sequence"/>
</dbReference>
<proteinExistence type="predicted"/>
<keyword evidence="1" id="KW-0732">Signal</keyword>
<evidence type="ECO:0008006" key="4">
    <source>
        <dbReference type="Google" id="ProtNLM"/>
    </source>
</evidence>
<dbReference type="PATRIC" id="fig|1172194.4.peg.4270"/>
<keyword evidence="3" id="KW-1185">Reference proteome</keyword>
<accession>I8T258</accession>
<dbReference type="AlphaFoldDB" id="I8T258"/>
<feature type="chain" id="PRO_5003713943" description="Transporter" evidence="1">
    <location>
        <begin position="35"/>
        <end position="289"/>
    </location>
</feature>
<sequence>MKKTSNFGGKPGKFHYAAASVLAMFGLTTQPAQAQVTLDVIGPHEYELPVGFKPFNVFVQYAAFNDSDTAYDDGGHKVDVGNTQTLVGLSKYVRFWTPESHPGIGVAYEIIVPEISVRSTDGSGGYVGGIGDPLTGPAVWFKPADGVTLGLQSFFQIPIGATDVSDRKWKNLSSLFWDWRATDSLGITGNLGVVWQGENAAGFTPGLTYHMNHRLGFRLGKLVEPFLGADAETTEAHDGAPKAWAVDGGIGVMLHTFANQSITLRYSSTFDARNHADNDSVNVKYAYVW</sequence>
<protein>
    <recommendedName>
        <fullName evidence="4">Transporter</fullName>
    </recommendedName>
</protein>
<comment type="caution">
    <text evidence="2">The sequence shown here is derived from an EMBL/GenBank/DDBJ whole genome shotgun (WGS) entry which is preliminary data.</text>
</comment>
<evidence type="ECO:0000313" key="3">
    <source>
        <dbReference type="Proteomes" id="UP000003704"/>
    </source>
</evidence>
<gene>
    <name evidence="2" type="ORF">WQQ_44050</name>
</gene>
<evidence type="ECO:0000256" key="1">
    <source>
        <dbReference type="SAM" id="SignalP"/>
    </source>
</evidence>
<name>I8T258_9GAMM</name>
<feature type="signal peptide" evidence="1">
    <location>
        <begin position="1"/>
        <end position="34"/>
    </location>
</feature>
<reference evidence="2 3" key="1">
    <citation type="journal article" date="2012" name="J. Bacteriol.">
        <title>Genome Sequence of n-Alkane-Degrading Hydrocarboniphaga effusa Strain AP103T (ATCC BAA-332T).</title>
        <authorList>
            <person name="Chang H.K."/>
            <person name="Zylstra G.J."/>
            <person name="Chae J.C."/>
        </authorList>
    </citation>
    <scope>NUCLEOTIDE SEQUENCE [LARGE SCALE GENOMIC DNA]</scope>
    <source>
        <strain evidence="2 3">AP103</strain>
    </source>
</reference>